<comment type="activity regulation">
    <text evidence="18">Feedback inhibited by histidine.</text>
</comment>
<keyword evidence="11 18" id="KW-0808">Transferase</keyword>
<keyword evidence="16 18" id="KW-0368">Histidine biosynthesis</keyword>
<dbReference type="AlphaFoldDB" id="A0A5E4LVK4"/>
<dbReference type="Gene3D" id="3.30.70.120">
    <property type="match status" value="1"/>
</dbReference>
<feature type="domain" description="ATP phosphoribosyltransferase catalytic" evidence="19">
    <location>
        <begin position="49"/>
        <end position="204"/>
    </location>
</feature>
<comment type="catalytic activity">
    <reaction evidence="1 18">
        <text>1-(5-phospho-beta-D-ribosyl)-ATP + diphosphate = 5-phospho-alpha-D-ribose 1-diphosphate + ATP</text>
        <dbReference type="Rhea" id="RHEA:18473"/>
        <dbReference type="ChEBI" id="CHEBI:30616"/>
        <dbReference type="ChEBI" id="CHEBI:33019"/>
        <dbReference type="ChEBI" id="CHEBI:58017"/>
        <dbReference type="ChEBI" id="CHEBI:73183"/>
        <dbReference type="EC" id="2.4.2.17"/>
    </reaction>
</comment>
<evidence type="ECO:0000256" key="16">
    <source>
        <dbReference type="ARBA" id="ARBA00023102"/>
    </source>
</evidence>
<dbReference type="SUPFAM" id="SSF53850">
    <property type="entry name" value="Periplasmic binding protein-like II"/>
    <property type="match status" value="1"/>
</dbReference>
<evidence type="ECO:0000313" key="22">
    <source>
        <dbReference type="Proteomes" id="UP000789941"/>
    </source>
</evidence>
<comment type="similarity">
    <text evidence="5 18">Belongs to the ATP phosphoribosyltransferase family. Long subfamily.</text>
</comment>
<evidence type="ECO:0000256" key="14">
    <source>
        <dbReference type="ARBA" id="ARBA00022840"/>
    </source>
</evidence>
<dbReference type="Gene3D" id="3.40.190.10">
    <property type="entry name" value="Periplasmic binding protein-like II"/>
    <property type="match status" value="2"/>
</dbReference>
<comment type="caution">
    <text evidence="21">The sequence shown here is derived from an EMBL/GenBank/DDBJ whole genome shotgun (WGS) entry which is preliminary data.</text>
</comment>
<evidence type="ECO:0000313" key="21">
    <source>
        <dbReference type="EMBL" id="VVC04052.1"/>
    </source>
</evidence>
<evidence type="ECO:0000256" key="4">
    <source>
        <dbReference type="ARBA" id="ARBA00004667"/>
    </source>
</evidence>
<comment type="function">
    <text evidence="17 18">Catalyzes the condensation of ATP and 5-phosphoribose 1-diphosphate to form N'-(5'-phosphoribosyl)-ATP (PR-ATP). Has a crucial role in the pathway because the rate of histidine biosynthesis seems to be controlled primarily by regulation of HisG enzymatic activity.</text>
</comment>
<dbReference type="GO" id="GO:0005737">
    <property type="term" value="C:cytoplasm"/>
    <property type="evidence" value="ECO:0007669"/>
    <property type="project" value="UniProtKB-SubCell"/>
</dbReference>
<evidence type="ECO:0000259" key="19">
    <source>
        <dbReference type="Pfam" id="PF01634"/>
    </source>
</evidence>
<dbReference type="SUPFAM" id="SSF54913">
    <property type="entry name" value="GlnB-like"/>
    <property type="match status" value="1"/>
</dbReference>
<evidence type="ECO:0000256" key="5">
    <source>
        <dbReference type="ARBA" id="ARBA00007955"/>
    </source>
</evidence>
<dbReference type="InterPro" id="IPR001348">
    <property type="entry name" value="ATP_PRibTrfase_HisG"/>
</dbReference>
<dbReference type="HAMAP" id="MF_00079">
    <property type="entry name" value="HisG_Long"/>
    <property type="match status" value="1"/>
</dbReference>
<gene>
    <name evidence="18 21" type="primary">hisG</name>
    <name evidence="21" type="ORF">LFW2832_00702</name>
</gene>
<dbReference type="InterPro" id="IPR013820">
    <property type="entry name" value="ATP_PRibTrfase_cat"/>
</dbReference>
<reference evidence="21 22" key="1">
    <citation type="submission" date="2019-08" db="EMBL/GenBank/DDBJ databases">
        <authorList>
            <person name="Vazquez-Campos X."/>
        </authorList>
    </citation>
    <scope>NUCLEOTIDE SEQUENCE [LARGE SCALE GENOMIC DNA]</scope>
    <source>
        <strain evidence="21">LFW-283_2</strain>
    </source>
</reference>
<evidence type="ECO:0000256" key="1">
    <source>
        <dbReference type="ARBA" id="ARBA00000915"/>
    </source>
</evidence>
<evidence type="ECO:0000256" key="10">
    <source>
        <dbReference type="ARBA" id="ARBA00022676"/>
    </source>
</evidence>
<dbReference type="GO" id="GO:0003879">
    <property type="term" value="F:ATP phosphoribosyltransferase activity"/>
    <property type="evidence" value="ECO:0007669"/>
    <property type="project" value="UniProtKB-UniRule"/>
</dbReference>
<evidence type="ECO:0000256" key="2">
    <source>
        <dbReference type="ARBA" id="ARBA00001946"/>
    </source>
</evidence>
<evidence type="ECO:0000256" key="18">
    <source>
        <dbReference type="HAMAP-Rule" id="MF_00079"/>
    </source>
</evidence>
<dbReference type="Proteomes" id="UP000789941">
    <property type="component" value="Unassembled WGS sequence"/>
</dbReference>
<dbReference type="GO" id="GO:0000287">
    <property type="term" value="F:magnesium ion binding"/>
    <property type="evidence" value="ECO:0007669"/>
    <property type="project" value="UniProtKB-UniRule"/>
</dbReference>
<comment type="pathway">
    <text evidence="4 18">Amino-acid biosynthesis; L-histidine biosynthesis; L-histidine from 5-phospho-alpha-D-ribose 1-diphosphate: step 1/9.</text>
</comment>
<dbReference type="FunFam" id="3.30.70.120:FF:000002">
    <property type="entry name" value="ATP phosphoribosyltransferase"/>
    <property type="match status" value="1"/>
</dbReference>
<sequence>MIKLAIPNKGRLNPEIIKLLEKIGLTIPENGRKLYANSSNPNIQILYARAADIPLYVQSGAADLGISGEDMISESEADVKILLKLNFGQCRIVVAAPSTSKIKSPENYTNGIRVATRLVNISRKYFNTRKISCKIVPVSGATELAPYLGIADIIIDQVSTGTTLAQNNLVVIDNLLESRPCLMANKKSLIEKEDEIANLTISIESVLTAEAKRYIMANVPNKRTLDSVVKVMPAMDSPTILSLANGAYSIHSVVDSADLISAIGKIKKAGAKDILVMNVSRVVE</sequence>
<evidence type="ECO:0000256" key="12">
    <source>
        <dbReference type="ARBA" id="ARBA00022723"/>
    </source>
</evidence>
<evidence type="ECO:0000256" key="9">
    <source>
        <dbReference type="ARBA" id="ARBA00022605"/>
    </source>
</evidence>
<keyword evidence="10 18" id="KW-0328">Glycosyltransferase</keyword>
<dbReference type="NCBIfam" id="TIGR03455">
    <property type="entry name" value="HisG_C-term"/>
    <property type="match status" value="1"/>
</dbReference>
<evidence type="ECO:0000256" key="7">
    <source>
        <dbReference type="ARBA" id="ARBA00020998"/>
    </source>
</evidence>
<evidence type="ECO:0000259" key="20">
    <source>
        <dbReference type="Pfam" id="PF08029"/>
    </source>
</evidence>
<evidence type="ECO:0000256" key="11">
    <source>
        <dbReference type="ARBA" id="ARBA00022679"/>
    </source>
</evidence>
<evidence type="ECO:0000256" key="3">
    <source>
        <dbReference type="ARBA" id="ARBA00004496"/>
    </source>
</evidence>
<dbReference type="InterPro" id="IPR011322">
    <property type="entry name" value="N-reg_PII-like_a/b"/>
</dbReference>
<dbReference type="NCBIfam" id="TIGR00070">
    <property type="entry name" value="hisG"/>
    <property type="match status" value="1"/>
</dbReference>
<evidence type="ECO:0000256" key="6">
    <source>
        <dbReference type="ARBA" id="ARBA00011946"/>
    </source>
</evidence>
<dbReference type="UniPathway" id="UPA00031">
    <property type="reaction ID" value="UER00006"/>
</dbReference>
<evidence type="ECO:0000256" key="15">
    <source>
        <dbReference type="ARBA" id="ARBA00022842"/>
    </source>
</evidence>
<keyword evidence="13 18" id="KW-0547">Nucleotide-binding</keyword>
<dbReference type="GO" id="GO:0005524">
    <property type="term" value="F:ATP binding"/>
    <property type="evidence" value="ECO:0007669"/>
    <property type="project" value="UniProtKB-KW"/>
</dbReference>
<dbReference type="InterPro" id="IPR020621">
    <property type="entry name" value="ATP-PRT_HisG_long"/>
</dbReference>
<keyword evidence="8 18" id="KW-0963">Cytoplasm</keyword>
<dbReference type="Pfam" id="PF01634">
    <property type="entry name" value="HisG"/>
    <property type="match status" value="1"/>
</dbReference>
<evidence type="ECO:0000256" key="17">
    <source>
        <dbReference type="ARBA" id="ARBA00024861"/>
    </source>
</evidence>
<dbReference type="Pfam" id="PF08029">
    <property type="entry name" value="HisG_C"/>
    <property type="match status" value="1"/>
</dbReference>
<dbReference type="EC" id="2.4.2.17" evidence="6 18"/>
<dbReference type="PANTHER" id="PTHR21403:SF10">
    <property type="entry name" value="ATP PHOSPHORIBOSYLTRANSFERASE"/>
    <property type="match status" value="1"/>
</dbReference>
<comment type="cofactor">
    <cofactor evidence="2 18">
        <name>Mg(2+)</name>
        <dbReference type="ChEBI" id="CHEBI:18420"/>
    </cofactor>
</comment>
<accession>A0A5E4LVK4</accession>
<comment type="subcellular location">
    <subcellularLocation>
        <location evidence="3 18">Cytoplasm</location>
    </subcellularLocation>
</comment>
<organism evidence="21 22">
    <name type="scientific">Candidatus Bilamarchaeum dharawalense</name>
    <dbReference type="NCBI Taxonomy" id="2885759"/>
    <lineage>
        <taxon>Archaea</taxon>
        <taxon>Candidatus Micrarchaeota</taxon>
        <taxon>Candidatus Micrarchaeia</taxon>
        <taxon>Candidatus Anstonellales</taxon>
        <taxon>Candidatus Bilamarchaeaceae</taxon>
        <taxon>Candidatus Bilamarchaeum</taxon>
    </lineage>
</organism>
<keyword evidence="15 18" id="KW-0460">Magnesium</keyword>
<evidence type="ECO:0000256" key="13">
    <source>
        <dbReference type="ARBA" id="ARBA00022741"/>
    </source>
</evidence>
<dbReference type="GO" id="GO:0000105">
    <property type="term" value="P:L-histidine biosynthetic process"/>
    <property type="evidence" value="ECO:0007669"/>
    <property type="project" value="UniProtKB-UniRule"/>
</dbReference>
<dbReference type="InterPro" id="IPR013115">
    <property type="entry name" value="HisG_C"/>
</dbReference>
<protein>
    <recommendedName>
        <fullName evidence="7 18">ATP phosphoribosyltransferase</fullName>
        <shortName evidence="18">ATP-PRT</shortName>
        <shortName evidence="18">ATP-PRTase</shortName>
        <ecNumber evidence="6 18">2.4.2.17</ecNumber>
    </recommendedName>
</protein>
<dbReference type="EMBL" id="CABMJJ010000009">
    <property type="protein sequence ID" value="VVC04052.1"/>
    <property type="molecule type" value="Genomic_DNA"/>
</dbReference>
<dbReference type="PANTHER" id="PTHR21403">
    <property type="entry name" value="ATP PHOSPHORIBOSYLTRANSFERASE ATP-PRTASE"/>
    <property type="match status" value="1"/>
</dbReference>
<evidence type="ECO:0000256" key="8">
    <source>
        <dbReference type="ARBA" id="ARBA00022490"/>
    </source>
</evidence>
<keyword evidence="12 18" id="KW-0479">Metal-binding</keyword>
<dbReference type="InterPro" id="IPR015867">
    <property type="entry name" value="N-reg_PII/ATP_PRibTrfase_C"/>
</dbReference>
<feature type="domain" description="Histidine biosynthesis HisG C-terminal" evidence="20">
    <location>
        <begin position="209"/>
        <end position="280"/>
    </location>
</feature>
<proteinExistence type="inferred from homology"/>
<keyword evidence="9 18" id="KW-0028">Amino-acid biosynthesis</keyword>
<name>A0A5E4LVK4_9ARCH</name>
<keyword evidence="14 18" id="KW-0067">ATP-binding</keyword>